<dbReference type="AlphaFoldDB" id="A0A0J7J1A5"/>
<dbReference type="SUPFAM" id="SSF51556">
    <property type="entry name" value="Metallo-dependent hydrolases"/>
    <property type="match status" value="1"/>
</dbReference>
<sequence>MNFFDFHHHQPENKFGIYNLRFGEAVPDHFFSAGIHPDSISENIEEQFSWLNEISKQKNCVAIGECGLDGLIDVEEKLQESVFERQIAIANAIGKPIIIHCVKRFSQLIHFKKKSKVPMIVHGFNKRKTIGDDLLQHDFFLSFGKSVLHNVNLQDFLKDFPIEKIFLETDSADFELKDLYEKVAELKNLNLQEFRLKITENLRFLNIIAENEEKLA</sequence>
<evidence type="ECO:0000313" key="3">
    <source>
        <dbReference type="Proteomes" id="UP000035900"/>
    </source>
</evidence>
<dbReference type="PATRIC" id="fig|1304281.5.peg.686"/>
<dbReference type="GO" id="GO:0016788">
    <property type="term" value="F:hydrolase activity, acting on ester bonds"/>
    <property type="evidence" value="ECO:0007669"/>
    <property type="project" value="InterPro"/>
</dbReference>
<dbReference type="GO" id="GO:0046872">
    <property type="term" value="F:metal ion binding"/>
    <property type="evidence" value="ECO:0007669"/>
    <property type="project" value="UniProtKB-KW"/>
</dbReference>
<proteinExistence type="predicted"/>
<feature type="binding site" evidence="1">
    <location>
        <position position="122"/>
    </location>
    <ligand>
        <name>a divalent metal cation</name>
        <dbReference type="ChEBI" id="CHEBI:60240"/>
        <label>2</label>
    </ligand>
</feature>
<feature type="binding site" evidence="1">
    <location>
        <position position="65"/>
    </location>
    <ligand>
        <name>a divalent metal cation</name>
        <dbReference type="ChEBI" id="CHEBI:60240"/>
        <label>1</label>
    </ligand>
</feature>
<evidence type="ECO:0000313" key="2">
    <source>
        <dbReference type="EMBL" id="KMQ72037.1"/>
    </source>
</evidence>
<dbReference type="PANTHER" id="PTHR46124:SF2">
    <property type="entry name" value="D-AMINOACYL-TRNA DEACYLASE"/>
    <property type="match status" value="1"/>
</dbReference>
<dbReference type="Pfam" id="PF01026">
    <property type="entry name" value="TatD_DNase"/>
    <property type="match status" value="1"/>
</dbReference>
<gene>
    <name evidence="2" type="ORF">ACM44_03180</name>
</gene>
<organism evidence="2 3">
    <name type="scientific">Chryseobacterium koreense CCUG 49689</name>
    <dbReference type="NCBI Taxonomy" id="1304281"/>
    <lineage>
        <taxon>Bacteria</taxon>
        <taxon>Pseudomonadati</taxon>
        <taxon>Bacteroidota</taxon>
        <taxon>Flavobacteriia</taxon>
        <taxon>Flavobacteriales</taxon>
        <taxon>Weeksellaceae</taxon>
        <taxon>Chryseobacterium group</taxon>
        <taxon>Chryseobacterium</taxon>
    </lineage>
</organism>
<feature type="binding site" evidence="1">
    <location>
        <position position="170"/>
    </location>
    <ligand>
        <name>a divalent metal cation</name>
        <dbReference type="ChEBI" id="CHEBI:60240"/>
        <label>1</label>
    </ligand>
</feature>
<comment type="caution">
    <text evidence="2">The sequence shown here is derived from an EMBL/GenBank/DDBJ whole genome shotgun (WGS) entry which is preliminary data.</text>
</comment>
<feature type="binding site" evidence="1">
    <location>
        <position position="100"/>
    </location>
    <ligand>
        <name>a divalent metal cation</name>
        <dbReference type="ChEBI" id="CHEBI:60240"/>
        <label>2</label>
    </ligand>
</feature>
<dbReference type="InterPro" id="IPR001130">
    <property type="entry name" value="TatD-like"/>
</dbReference>
<keyword evidence="1" id="KW-0479">Metal-binding</keyword>
<evidence type="ECO:0000256" key="1">
    <source>
        <dbReference type="PIRSR" id="PIRSR005902-1"/>
    </source>
</evidence>
<dbReference type="STRING" id="1304281.ACM44_03180"/>
<dbReference type="RefSeq" id="WP_048498662.1">
    <property type="nucleotide sequence ID" value="NZ_LFNG01000004.1"/>
</dbReference>
<reference evidence="2 3" key="1">
    <citation type="journal article" date="2004" name="Int. J. Syst. Evol. Microbiol.">
        <title>Kaistella koreensis gen. nov., sp. nov., a novel member of the Chryseobacterium-Bergeyella-Riemerella branch.</title>
        <authorList>
            <person name="Kim M.K."/>
            <person name="Im W.T."/>
            <person name="Shin Y.K."/>
            <person name="Lim J.H."/>
            <person name="Kim S.H."/>
            <person name="Lee B.C."/>
            <person name="Park M.Y."/>
            <person name="Lee K.Y."/>
            <person name="Lee S.T."/>
        </authorList>
    </citation>
    <scope>NUCLEOTIDE SEQUENCE [LARGE SCALE GENOMIC DNA]</scope>
    <source>
        <strain evidence="2 3">CCUG 49689</strain>
    </source>
</reference>
<keyword evidence="2" id="KW-0378">Hydrolase</keyword>
<accession>A0A0J7J1A5</accession>
<dbReference type="OrthoDB" id="664222at2"/>
<dbReference type="InterPro" id="IPR032466">
    <property type="entry name" value="Metal_Hydrolase"/>
</dbReference>
<dbReference type="EMBL" id="LFNG01000004">
    <property type="protein sequence ID" value="KMQ72037.1"/>
    <property type="molecule type" value="Genomic_DNA"/>
</dbReference>
<dbReference type="Proteomes" id="UP000035900">
    <property type="component" value="Unassembled WGS sequence"/>
</dbReference>
<dbReference type="PIRSF" id="PIRSF005902">
    <property type="entry name" value="DNase_TatD"/>
    <property type="match status" value="1"/>
</dbReference>
<keyword evidence="3" id="KW-1185">Reference proteome</keyword>
<name>A0A0J7J1A5_9FLAO</name>
<protein>
    <submittedName>
        <fullName evidence="2">Hydrolase TatD</fullName>
    </submittedName>
</protein>
<dbReference type="PANTHER" id="PTHR46124">
    <property type="entry name" value="D-AMINOACYL-TRNA DEACYLASE"/>
    <property type="match status" value="1"/>
</dbReference>
<dbReference type="Gene3D" id="3.20.20.140">
    <property type="entry name" value="Metal-dependent hydrolases"/>
    <property type="match status" value="1"/>
</dbReference>